<dbReference type="STRING" id="48699.ENSPLAP00000016321"/>
<accession>A0A3B3UUG9</accession>
<protein>
    <submittedName>
        <fullName evidence="6">Vimentin-related 2</fullName>
    </submittedName>
</protein>
<name>A0A3B3UUG9_9TELE</name>
<evidence type="ECO:0000256" key="1">
    <source>
        <dbReference type="ARBA" id="ARBA00022754"/>
    </source>
</evidence>
<dbReference type="KEGG" id="plai:106945454"/>
<dbReference type="Pfam" id="PF00038">
    <property type="entry name" value="Filament"/>
    <property type="match status" value="1"/>
</dbReference>
<dbReference type="SUPFAM" id="SSF64593">
    <property type="entry name" value="Intermediate filament protein, coiled coil region"/>
    <property type="match status" value="1"/>
</dbReference>
<dbReference type="InterPro" id="IPR039008">
    <property type="entry name" value="IF_rod_dom"/>
</dbReference>
<evidence type="ECO:0000256" key="2">
    <source>
        <dbReference type="ARBA" id="ARBA00023054"/>
    </source>
</evidence>
<evidence type="ECO:0000313" key="7">
    <source>
        <dbReference type="Proteomes" id="UP000261500"/>
    </source>
</evidence>
<dbReference type="GO" id="GO:0005200">
    <property type="term" value="F:structural constituent of cytoskeleton"/>
    <property type="evidence" value="ECO:0007669"/>
    <property type="project" value="TreeGrafter"/>
</dbReference>
<dbReference type="Gene3D" id="1.20.5.170">
    <property type="match status" value="1"/>
</dbReference>
<dbReference type="AlphaFoldDB" id="A0A3B3UUG9"/>
<feature type="domain" description="IF rod" evidence="5">
    <location>
        <begin position="62"/>
        <end position="377"/>
    </location>
</feature>
<dbReference type="GO" id="GO:0005882">
    <property type="term" value="C:intermediate filament"/>
    <property type="evidence" value="ECO:0007669"/>
    <property type="project" value="UniProtKB-KW"/>
</dbReference>
<dbReference type="SMART" id="SM01391">
    <property type="entry name" value="Filament"/>
    <property type="match status" value="1"/>
</dbReference>
<reference evidence="6" key="2">
    <citation type="submission" date="2025-09" db="UniProtKB">
        <authorList>
            <consortium name="Ensembl"/>
        </authorList>
    </citation>
    <scope>IDENTIFICATION</scope>
</reference>
<dbReference type="Proteomes" id="UP000261500">
    <property type="component" value="Unplaced"/>
</dbReference>
<dbReference type="InterPro" id="IPR050405">
    <property type="entry name" value="Intermediate_filament"/>
</dbReference>
<dbReference type="PANTHER" id="PTHR45652">
    <property type="entry name" value="GLIAL FIBRILLARY ACIDIC PROTEIN"/>
    <property type="match status" value="1"/>
</dbReference>
<sequence length="381" mass="42762">MAMLRVSSYRRLFDDDGRSPNGGPRLRQASARCASADQCGCDKIDFVAAKALNKVGLDRFVQERTTMAALNDRLVKLIELAHCLEEENGSLECQISDLEENLNGRPGSTEITCIAAKPKFSLEAAVEKLRRQRDEIICDTEELKEELECLQKEFKKAAHQRIVVQQGQQDAAEAVDAVTAECLALRDQVAVYEEQLANMETQHKTEVQSQLQPDEKALAAAAIRFGSPDITAALEVKEYHRQLAESLQLEFDALSSGKGDGKKLGARGTGGSMVKDPTEITDVDEMKTLISELQKELDDLEKSNEELLDEVEVKGAAYKDEVEELEFTITEMKQQEVDFKSQMKEQCEEYRELLSQKMARDMEIAAYRSLVEEEEVRLCIL</sequence>
<dbReference type="PANTHER" id="PTHR45652:SF7">
    <property type="entry name" value="VIMENTIN-LIKE"/>
    <property type="match status" value="1"/>
</dbReference>
<evidence type="ECO:0000313" key="6">
    <source>
        <dbReference type="Ensembl" id="ENSPLAP00000016321.1"/>
    </source>
</evidence>
<keyword evidence="7" id="KW-1185">Reference proteome</keyword>
<feature type="coiled-coil region" evidence="3">
    <location>
        <begin position="283"/>
        <end position="360"/>
    </location>
</feature>
<keyword evidence="2 3" id="KW-0175">Coiled coil</keyword>
<reference evidence="6" key="1">
    <citation type="submission" date="2025-08" db="UniProtKB">
        <authorList>
            <consortium name="Ensembl"/>
        </authorList>
    </citation>
    <scope>IDENTIFICATION</scope>
</reference>
<dbReference type="CTD" id="798092"/>
<dbReference type="GO" id="GO:0005737">
    <property type="term" value="C:cytoplasm"/>
    <property type="evidence" value="ECO:0007669"/>
    <property type="project" value="TreeGrafter"/>
</dbReference>
<evidence type="ECO:0000256" key="3">
    <source>
        <dbReference type="SAM" id="Coils"/>
    </source>
</evidence>
<keyword evidence="1" id="KW-0403">Intermediate filament</keyword>
<dbReference type="OrthoDB" id="8925521at2759"/>
<feature type="region of interest" description="Disordered" evidence="4">
    <location>
        <begin position="258"/>
        <end position="277"/>
    </location>
</feature>
<proteinExistence type="predicted"/>
<organism evidence="6 7">
    <name type="scientific">Poecilia latipinna</name>
    <name type="common">sailfin molly</name>
    <dbReference type="NCBI Taxonomy" id="48699"/>
    <lineage>
        <taxon>Eukaryota</taxon>
        <taxon>Metazoa</taxon>
        <taxon>Chordata</taxon>
        <taxon>Craniata</taxon>
        <taxon>Vertebrata</taxon>
        <taxon>Euteleostomi</taxon>
        <taxon>Actinopterygii</taxon>
        <taxon>Neopterygii</taxon>
        <taxon>Teleostei</taxon>
        <taxon>Neoteleostei</taxon>
        <taxon>Acanthomorphata</taxon>
        <taxon>Ovalentaria</taxon>
        <taxon>Atherinomorphae</taxon>
        <taxon>Cyprinodontiformes</taxon>
        <taxon>Poeciliidae</taxon>
        <taxon>Poeciliinae</taxon>
        <taxon>Poecilia</taxon>
    </lineage>
</organism>
<dbReference type="Ensembl" id="ENSPLAT00000031012.1">
    <property type="protein sequence ID" value="ENSPLAP00000016321.1"/>
    <property type="gene ID" value="ENSPLAG00000020432.1"/>
</dbReference>
<evidence type="ECO:0000256" key="4">
    <source>
        <dbReference type="SAM" id="MobiDB-lite"/>
    </source>
</evidence>
<feature type="coiled-coil region" evidence="3">
    <location>
        <begin position="126"/>
        <end position="202"/>
    </location>
</feature>
<feature type="coiled-coil region" evidence="3">
    <location>
        <begin position="67"/>
        <end position="101"/>
    </location>
</feature>
<dbReference type="GO" id="GO:0045109">
    <property type="term" value="P:intermediate filament organization"/>
    <property type="evidence" value="ECO:0007669"/>
    <property type="project" value="TreeGrafter"/>
</dbReference>
<dbReference type="GeneID" id="106945454"/>
<evidence type="ECO:0000259" key="5">
    <source>
        <dbReference type="SMART" id="SM01391"/>
    </source>
</evidence>
<dbReference type="RefSeq" id="XP_014884633.1">
    <property type="nucleotide sequence ID" value="XM_015029147.1"/>
</dbReference>
<dbReference type="GeneTree" id="ENSGT00940000164536"/>